<keyword evidence="4" id="KW-1185">Reference proteome</keyword>
<evidence type="ECO:0000313" key="3">
    <source>
        <dbReference type="EMBL" id="BCS29841.1"/>
    </source>
</evidence>
<sequence length="533" mass="60491">MVVNTPVSSAQGLKRSLSSMQDGCAGWESASPMGAPLRPPFSLPFAHYALIYYDNMGKIKVSESPSIQEQHCSVFTPDVREKFLEIIGPKIGYNKPLIRRPSAAQYHHPHDTTAYHRHGKRRKASAQDPNLGMSFTEHFPEPIPQIPSPTTNNMVALAIGHTEKVLEYYETALKHFQQINCRLIAKAFIKFIEPRKQVKHPYNGGRPRAGAPPGEKGDPEKTKPEWWPAGVQHKEPDHLKKDQRLRLLIHILRKLGRFNITSEKLQEVAQDSKRQLRPEESMEEKMEILNEIFKVRRLEERFEQGEVDADTMVYIRNRDAPTKDIKDNESVVSDTEQKIEPEDFEDEEDPLSSASYSEHLPSFPAVDPLALQTRSFSMSNDRSQTFPMNDSLNSGDPSRQTRPYFTTSAEYADDYQSHSMLRTAAPSLVSPNEPASTFDYLSQTPFTAPAPVEHSRTLTMPMQQANHFDAWNSPFRPSLYNPMEYAPSQTLTQNPIHYPLAMNSSPTHGLPQDLGRERHMDLLGGRSSLTKSF</sequence>
<protein>
    <recommendedName>
        <fullName evidence="2">Subtelomeric hrmA-associated cluster protein AFUB-079030/YDR124W-like helical bundle domain-containing protein</fullName>
    </recommendedName>
</protein>
<feature type="compositionally biased region" description="Basic and acidic residues" evidence="1">
    <location>
        <begin position="215"/>
        <end position="224"/>
    </location>
</feature>
<gene>
    <name evidence="3" type="ORF">APUU_80144A</name>
</gene>
<reference evidence="3" key="2">
    <citation type="submission" date="2021-02" db="EMBL/GenBank/DDBJ databases">
        <title>Aspergillus puulaauensis MK2 genome sequence.</title>
        <authorList>
            <person name="Futagami T."/>
            <person name="Mori K."/>
            <person name="Kadooka C."/>
            <person name="Tanaka T."/>
        </authorList>
    </citation>
    <scope>NUCLEOTIDE SEQUENCE</scope>
    <source>
        <strain evidence="3">MK2</strain>
    </source>
</reference>
<dbReference type="RefSeq" id="XP_041562027.1">
    <property type="nucleotide sequence ID" value="XM_041696392.1"/>
</dbReference>
<feature type="region of interest" description="Disordered" evidence="1">
    <location>
        <begin position="380"/>
        <end position="400"/>
    </location>
</feature>
<dbReference type="GeneID" id="64979838"/>
<dbReference type="OrthoDB" id="5338458at2759"/>
<dbReference type="PANTHER" id="PTHR36102">
    <property type="entry name" value="CHROMOSOME 10, WHOLE GENOME SHOTGUN SEQUENCE"/>
    <property type="match status" value="1"/>
</dbReference>
<dbReference type="InterPro" id="IPR021264">
    <property type="entry name" value="AFUB_079030/YDR124W-like"/>
</dbReference>
<dbReference type="Pfam" id="PF11001">
    <property type="entry name" value="AFUB_07903_YDR124W_hel"/>
    <property type="match status" value="1"/>
</dbReference>
<evidence type="ECO:0000256" key="1">
    <source>
        <dbReference type="SAM" id="MobiDB-lite"/>
    </source>
</evidence>
<feature type="domain" description="Subtelomeric hrmA-associated cluster protein AFUB-079030/YDR124W-like helical bundle" evidence="2">
    <location>
        <begin position="159"/>
        <end position="297"/>
    </location>
</feature>
<evidence type="ECO:0000259" key="2">
    <source>
        <dbReference type="Pfam" id="PF11001"/>
    </source>
</evidence>
<proteinExistence type="predicted"/>
<feature type="compositionally biased region" description="Basic residues" evidence="1">
    <location>
        <begin position="115"/>
        <end position="124"/>
    </location>
</feature>
<feature type="region of interest" description="Disordered" evidence="1">
    <location>
        <begin position="325"/>
        <end position="356"/>
    </location>
</feature>
<organism evidence="3 4">
    <name type="scientific">Aspergillus puulaauensis</name>
    <dbReference type="NCBI Taxonomy" id="1220207"/>
    <lineage>
        <taxon>Eukaryota</taxon>
        <taxon>Fungi</taxon>
        <taxon>Dikarya</taxon>
        <taxon>Ascomycota</taxon>
        <taxon>Pezizomycotina</taxon>
        <taxon>Eurotiomycetes</taxon>
        <taxon>Eurotiomycetidae</taxon>
        <taxon>Eurotiales</taxon>
        <taxon>Aspergillaceae</taxon>
        <taxon>Aspergillus</taxon>
    </lineage>
</organism>
<evidence type="ECO:0000313" key="4">
    <source>
        <dbReference type="Proteomes" id="UP000654913"/>
    </source>
</evidence>
<name>A0A7R7XY74_9EURO</name>
<dbReference type="PANTHER" id="PTHR36102:SF5">
    <property type="entry name" value="YDR124W-LIKE HELICAL BUNDLE DOMAIN-CONTAINING PROTEIN"/>
    <property type="match status" value="1"/>
</dbReference>
<dbReference type="KEGG" id="apuu:APUU_80144A"/>
<feature type="compositionally biased region" description="Low complexity" evidence="1">
    <location>
        <begin position="204"/>
        <end position="214"/>
    </location>
</feature>
<dbReference type="AlphaFoldDB" id="A0A7R7XY74"/>
<reference evidence="3" key="1">
    <citation type="submission" date="2021-01" db="EMBL/GenBank/DDBJ databases">
        <authorList>
            <consortium name="Aspergillus puulaauensis MK2 genome sequencing consortium"/>
            <person name="Kazuki M."/>
            <person name="Futagami T."/>
        </authorList>
    </citation>
    <scope>NUCLEOTIDE SEQUENCE</scope>
    <source>
        <strain evidence="3">MK2</strain>
    </source>
</reference>
<feature type="region of interest" description="Disordered" evidence="1">
    <location>
        <begin position="198"/>
        <end position="228"/>
    </location>
</feature>
<accession>A0A7R7XY74</accession>
<dbReference type="InterPro" id="IPR047092">
    <property type="entry name" value="AFUB_07903/YDR124W-like_hel"/>
</dbReference>
<feature type="region of interest" description="Disordered" evidence="1">
    <location>
        <begin position="106"/>
        <end position="126"/>
    </location>
</feature>
<dbReference type="EMBL" id="AP024450">
    <property type="protein sequence ID" value="BCS29841.1"/>
    <property type="molecule type" value="Genomic_DNA"/>
</dbReference>
<dbReference type="Proteomes" id="UP000654913">
    <property type="component" value="Chromosome 8"/>
</dbReference>
<feature type="compositionally biased region" description="Basic and acidic residues" evidence="1">
    <location>
        <begin position="325"/>
        <end position="341"/>
    </location>
</feature>